<protein>
    <recommendedName>
        <fullName evidence="2">F-box domain-containing protein</fullName>
    </recommendedName>
</protein>
<dbReference type="RefSeq" id="XP_046116011.1">
    <property type="nucleotide sequence ID" value="XM_046258479.1"/>
</dbReference>
<organism evidence="3 4">
    <name type="scientific">Emericellopsis atlantica</name>
    <dbReference type="NCBI Taxonomy" id="2614577"/>
    <lineage>
        <taxon>Eukaryota</taxon>
        <taxon>Fungi</taxon>
        <taxon>Dikarya</taxon>
        <taxon>Ascomycota</taxon>
        <taxon>Pezizomycotina</taxon>
        <taxon>Sordariomycetes</taxon>
        <taxon>Hypocreomycetidae</taxon>
        <taxon>Hypocreales</taxon>
        <taxon>Bionectriaceae</taxon>
        <taxon>Emericellopsis</taxon>
    </lineage>
</organism>
<dbReference type="AlphaFoldDB" id="A0A9P8CMG3"/>
<dbReference type="EMBL" id="MU251264">
    <property type="protein sequence ID" value="KAG9252087.1"/>
    <property type="molecule type" value="Genomic_DNA"/>
</dbReference>
<dbReference type="InterPro" id="IPR036047">
    <property type="entry name" value="F-box-like_dom_sf"/>
</dbReference>
<dbReference type="SUPFAM" id="SSF48452">
    <property type="entry name" value="TPR-like"/>
    <property type="match status" value="1"/>
</dbReference>
<dbReference type="InterPro" id="IPR011990">
    <property type="entry name" value="TPR-like_helical_dom_sf"/>
</dbReference>
<feature type="domain" description="F-box" evidence="2">
    <location>
        <begin position="182"/>
        <end position="231"/>
    </location>
</feature>
<dbReference type="SMART" id="SM00256">
    <property type="entry name" value="FBOX"/>
    <property type="match status" value="1"/>
</dbReference>
<dbReference type="Pfam" id="PF00646">
    <property type="entry name" value="F-box"/>
    <property type="match status" value="1"/>
</dbReference>
<evidence type="ECO:0000313" key="4">
    <source>
        <dbReference type="Proteomes" id="UP000887229"/>
    </source>
</evidence>
<comment type="caution">
    <text evidence="3">The sequence shown here is derived from an EMBL/GenBank/DDBJ whole genome shotgun (WGS) entry which is preliminary data.</text>
</comment>
<feature type="repeat" description="TPR" evidence="1">
    <location>
        <begin position="9"/>
        <end position="42"/>
    </location>
</feature>
<accession>A0A9P8CMG3</accession>
<dbReference type="CDD" id="cd09917">
    <property type="entry name" value="F-box_SF"/>
    <property type="match status" value="1"/>
</dbReference>
<dbReference type="Gene3D" id="1.20.1280.50">
    <property type="match status" value="1"/>
</dbReference>
<dbReference type="Gene3D" id="1.25.40.10">
    <property type="entry name" value="Tetratricopeptide repeat domain"/>
    <property type="match status" value="1"/>
</dbReference>
<dbReference type="OrthoDB" id="629492at2759"/>
<dbReference type="SMART" id="SM00028">
    <property type="entry name" value="TPR"/>
    <property type="match status" value="3"/>
</dbReference>
<dbReference type="GeneID" id="70289382"/>
<dbReference type="PROSITE" id="PS50181">
    <property type="entry name" value="FBOX"/>
    <property type="match status" value="1"/>
</dbReference>
<dbReference type="Proteomes" id="UP000887229">
    <property type="component" value="Unassembled WGS sequence"/>
</dbReference>
<dbReference type="InterPro" id="IPR001810">
    <property type="entry name" value="F-box_dom"/>
</dbReference>
<name>A0A9P8CMG3_9HYPO</name>
<keyword evidence="4" id="KW-1185">Reference proteome</keyword>
<proteinExistence type="predicted"/>
<evidence type="ECO:0000313" key="3">
    <source>
        <dbReference type="EMBL" id="KAG9252087.1"/>
    </source>
</evidence>
<dbReference type="PROSITE" id="PS50005">
    <property type="entry name" value="TPR"/>
    <property type="match status" value="1"/>
</dbReference>
<evidence type="ECO:0000256" key="1">
    <source>
        <dbReference type="PROSITE-ProRule" id="PRU00339"/>
    </source>
</evidence>
<dbReference type="InterPro" id="IPR019734">
    <property type="entry name" value="TPR_rpt"/>
</dbReference>
<gene>
    <name evidence="3" type="ORF">F5Z01DRAFT_248983</name>
</gene>
<dbReference type="Gene3D" id="3.80.10.10">
    <property type="entry name" value="Ribonuclease Inhibitor"/>
    <property type="match status" value="1"/>
</dbReference>
<dbReference type="SUPFAM" id="SSF81383">
    <property type="entry name" value="F-box domain"/>
    <property type="match status" value="1"/>
</dbReference>
<evidence type="ECO:0000259" key="2">
    <source>
        <dbReference type="PROSITE" id="PS50181"/>
    </source>
</evidence>
<dbReference type="SUPFAM" id="SSF52047">
    <property type="entry name" value="RNI-like"/>
    <property type="match status" value="1"/>
</dbReference>
<dbReference type="InterPro" id="IPR032675">
    <property type="entry name" value="LRR_dom_sf"/>
</dbReference>
<reference evidence="3" key="1">
    <citation type="journal article" date="2021" name="IMA Fungus">
        <title>Genomic characterization of three marine fungi, including Emericellopsis atlantica sp. nov. with signatures of a generalist lifestyle and marine biomass degradation.</title>
        <authorList>
            <person name="Hagestad O.C."/>
            <person name="Hou L."/>
            <person name="Andersen J.H."/>
            <person name="Hansen E.H."/>
            <person name="Altermark B."/>
            <person name="Li C."/>
            <person name="Kuhnert E."/>
            <person name="Cox R.J."/>
            <person name="Crous P.W."/>
            <person name="Spatafora J.W."/>
            <person name="Lail K."/>
            <person name="Amirebrahimi M."/>
            <person name="Lipzen A."/>
            <person name="Pangilinan J."/>
            <person name="Andreopoulos W."/>
            <person name="Hayes R.D."/>
            <person name="Ng V."/>
            <person name="Grigoriev I.V."/>
            <person name="Jackson S.A."/>
            <person name="Sutton T.D.S."/>
            <person name="Dobson A.D.W."/>
            <person name="Rama T."/>
        </authorList>
    </citation>
    <scope>NUCLEOTIDE SEQUENCE</scope>
    <source>
        <strain evidence="3">TS7</strain>
    </source>
</reference>
<keyword evidence="1" id="KW-0802">TPR repeat</keyword>
<sequence length="665" mass="76453">MNIERDPTVEALIRDGRQAYAAKRFKQALECFTRAMKRCPCSKGKKRERCTCKQFDKIAAENRSVFHEAISACQCSVGKEFGACDNSLHIQALDYRAASFEALKELGRAKKDAEWILELAPRALDGYLRLGKVAGLQKNYEFAWKVYNSGLEAAASTDTPASHPKLQKLHALRRPYHHKFFKQDPLQLPLDIVHIILSFISYRDLIMCTCVCWPWRKSLTSPGNHQLWRNMELAGKIAKGWRSPTQQAILKYLANSGHDIRRLTLANMKKYYINNAKLQTIFRAAPNLEYLDMREQMETIKLPSRAWPKRIAHLRLSHIDVEPEFIDAIAGSVVSLDLHSEVLRPFWLFRPKPQTLEWSNLRYLRMSGGYILSPLVGAPPLMPNLEQLWVKDLGGRERRLVESNLDSQEGPDITARWAGKLKVFVYVESELRDIHLEALVDTLSVNHGDTLQHVDITAEWYDPPGLSFMGEAFSDQEIFDLYEDRPVMPRPRDLNTYANLRSLRLQRMRLDGEGARRMLQKPLDGGKLSHFDIVFPTLGYTEAEGPSSVQRLREFAWLQGAESIRSLGVFEFRFRRHPRNDEDLPLKGFLATFPHLEELEASSEYYDEQEFCMLLGDIILATKLKRIYQSVVKGAWLDKLRVAAAQNGVEIMFGPRPREWPVQVL</sequence>